<feature type="region of interest" description="Disordered" evidence="1">
    <location>
        <begin position="1"/>
        <end position="37"/>
    </location>
</feature>
<dbReference type="OrthoDB" id="4367945at2759"/>
<gene>
    <name evidence="2" type="ORF">PENSUB_4159</name>
</gene>
<reference evidence="2 3" key="1">
    <citation type="submission" date="2016-10" db="EMBL/GenBank/DDBJ databases">
        <title>Genome sequence of the ascomycete fungus Penicillium subrubescens.</title>
        <authorList>
            <person name="De Vries R.P."/>
            <person name="Peng M."/>
            <person name="Dilokpimol A."/>
            <person name="Hilden K."/>
            <person name="Makela M.R."/>
            <person name="Grigoriev I."/>
            <person name="Riley R."/>
            <person name="Granchi Z."/>
        </authorList>
    </citation>
    <scope>NUCLEOTIDE SEQUENCE [LARGE SCALE GENOMIC DNA]</scope>
    <source>
        <strain evidence="2 3">CBS 132785</strain>
    </source>
</reference>
<evidence type="ECO:0000256" key="1">
    <source>
        <dbReference type="SAM" id="MobiDB-lite"/>
    </source>
</evidence>
<keyword evidence="3" id="KW-1185">Reference proteome</keyword>
<feature type="region of interest" description="Disordered" evidence="1">
    <location>
        <begin position="176"/>
        <end position="223"/>
    </location>
</feature>
<name>A0A1Q5UD79_9EURO</name>
<organism evidence="2 3">
    <name type="scientific">Penicillium subrubescens</name>
    <dbReference type="NCBI Taxonomy" id="1316194"/>
    <lineage>
        <taxon>Eukaryota</taxon>
        <taxon>Fungi</taxon>
        <taxon>Dikarya</taxon>
        <taxon>Ascomycota</taxon>
        <taxon>Pezizomycotina</taxon>
        <taxon>Eurotiomycetes</taxon>
        <taxon>Eurotiomycetidae</taxon>
        <taxon>Eurotiales</taxon>
        <taxon>Aspergillaceae</taxon>
        <taxon>Penicillium</taxon>
    </lineage>
</organism>
<accession>A0A1Q5UD79</accession>
<evidence type="ECO:0000313" key="2">
    <source>
        <dbReference type="EMBL" id="OKP10435.1"/>
    </source>
</evidence>
<protein>
    <submittedName>
        <fullName evidence="2">Uncharacterized protein</fullName>
    </submittedName>
</protein>
<dbReference type="Proteomes" id="UP000186955">
    <property type="component" value="Unassembled WGS sequence"/>
</dbReference>
<dbReference type="EMBL" id="MNBE01000347">
    <property type="protein sequence ID" value="OKP10435.1"/>
    <property type="molecule type" value="Genomic_DNA"/>
</dbReference>
<feature type="region of interest" description="Disordered" evidence="1">
    <location>
        <begin position="133"/>
        <end position="159"/>
    </location>
</feature>
<dbReference type="AlphaFoldDB" id="A0A1Q5UD79"/>
<evidence type="ECO:0000313" key="3">
    <source>
        <dbReference type="Proteomes" id="UP000186955"/>
    </source>
</evidence>
<sequence length="476" mass="51882">MFTRRRVLRDQGLTSEQTEVKKAAISQPLVSSQPTAEAQPRYEEYHCTLFEMVPVGTRSRCLPQIDTHPTYGTLPSDTPPFVRRPQLPKSRFPRPQGQVFVEPPELGISDDTEAEEQVPDALLRRAVFSGNAVETRGATPVQNRQGSNDGRAGPQAPPTLATYTSIAAIDRQPRECYGPVQRNSPTADRLLVGPNEGDKISSLPPTPGSARSPGIRRKPLPKSARPVKMLDYWKDVPHCGGAIQQYADAERLANPACVDKVPQPRRPHRLVKGKSMFNLGSLFRGSRPESGAAGVRIASQGSSITKPAKLSISDPVPAPQPVQPAMPKLAMSAISVQAETLPSPPVHASTVNQPPANPSVSPTAIALPQGGQGASNPQSWARLTQCVNRLGKRLVEENDPDQRKKLYADFVRLITLRADVACREELRTEQESLLVVMRAESSGRRTLASLRALALYQEDETLGNITVPTDQIVSEW</sequence>
<proteinExistence type="predicted"/>
<comment type="caution">
    <text evidence="2">The sequence shown here is derived from an EMBL/GenBank/DDBJ whole genome shotgun (WGS) entry which is preliminary data.</text>
</comment>